<keyword evidence="2" id="KW-1133">Transmembrane helix</keyword>
<dbReference type="AlphaFoldDB" id="A0A8H3PLE2"/>
<keyword evidence="2" id="KW-0472">Membrane</keyword>
<evidence type="ECO:0000256" key="2">
    <source>
        <dbReference type="SAM" id="Phobius"/>
    </source>
</evidence>
<dbReference type="OrthoDB" id="5420013at2759"/>
<name>A0A8H3PLE2_9LECA</name>
<evidence type="ECO:0000313" key="3">
    <source>
        <dbReference type="EMBL" id="CAF9943774.1"/>
    </source>
</evidence>
<comment type="caution">
    <text evidence="3">The sequence shown here is derived from an EMBL/GenBank/DDBJ whole genome shotgun (WGS) entry which is preliminary data.</text>
</comment>
<sequence length="420" mass="46507">GLQNSTLKDTEGQYGLAVPGQVANVGGHIGVALMVNATLPFLEASANDSILPQFSILPQAYGFNTLLLPEKSTAFLDGPMPDYVSSIQMKLAEGESQTVTSRVHATISTYSNTTQSFRDDSSWWEQYIEFDLGISIETIDLYNNYGIGLLVNNCDVESPGDKSWCFLGIAPSGKDDPPINDTFQYTALEFNPRRHLCEGKWTVTKDTVELAGGYCSPGSLPDSDQKFFTNISFGFNEYYMPTLSEFLGAFATERNSSEWLYPTFTTAVAAMYWSRITALISHYSWGPDKSFDPTEDPYRIKRSEVYHHVNDHIVSTRITMNLSWILYLVVAFQPVLAVILFVTALTFYQTPMDGGFSMVAVLSGVRKESLKLLEGASLSGRLSRPVRMKIAVRELVSVPGKSEPPETEDVLGGIGYNQTR</sequence>
<feature type="non-terminal residue" evidence="3">
    <location>
        <position position="1"/>
    </location>
</feature>
<protein>
    <submittedName>
        <fullName evidence="3">Uncharacterized protein</fullName>
    </submittedName>
</protein>
<keyword evidence="2" id="KW-0812">Transmembrane</keyword>
<organism evidence="3 4">
    <name type="scientific">Alectoria fallacina</name>
    <dbReference type="NCBI Taxonomy" id="1903189"/>
    <lineage>
        <taxon>Eukaryota</taxon>
        <taxon>Fungi</taxon>
        <taxon>Dikarya</taxon>
        <taxon>Ascomycota</taxon>
        <taxon>Pezizomycotina</taxon>
        <taxon>Lecanoromycetes</taxon>
        <taxon>OSLEUM clade</taxon>
        <taxon>Lecanoromycetidae</taxon>
        <taxon>Lecanorales</taxon>
        <taxon>Lecanorineae</taxon>
        <taxon>Parmeliaceae</taxon>
        <taxon>Alectoria</taxon>
    </lineage>
</organism>
<dbReference type="EMBL" id="CAJPDR010001262">
    <property type="protein sequence ID" value="CAF9943774.1"/>
    <property type="molecule type" value="Genomic_DNA"/>
</dbReference>
<evidence type="ECO:0000256" key="1">
    <source>
        <dbReference type="SAM" id="MobiDB-lite"/>
    </source>
</evidence>
<keyword evidence="4" id="KW-1185">Reference proteome</keyword>
<accession>A0A8H3PLE2</accession>
<proteinExistence type="predicted"/>
<reference evidence="3" key="1">
    <citation type="submission" date="2021-03" db="EMBL/GenBank/DDBJ databases">
        <authorList>
            <person name="Tagirdzhanova G."/>
        </authorList>
    </citation>
    <scope>NUCLEOTIDE SEQUENCE</scope>
</reference>
<feature type="region of interest" description="Disordered" evidence="1">
    <location>
        <begin position="400"/>
        <end position="420"/>
    </location>
</feature>
<evidence type="ECO:0000313" key="4">
    <source>
        <dbReference type="Proteomes" id="UP000664203"/>
    </source>
</evidence>
<gene>
    <name evidence="3" type="ORF">ALECFALPRED_001232</name>
</gene>
<dbReference type="Proteomes" id="UP000664203">
    <property type="component" value="Unassembled WGS sequence"/>
</dbReference>
<feature type="transmembrane region" description="Helical" evidence="2">
    <location>
        <begin position="324"/>
        <end position="348"/>
    </location>
</feature>